<reference evidence="1" key="2">
    <citation type="journal article" date="2023" name="mSystems">
        <title>Charting the Lipopeptidome of Nonpathogenic Pseudomonas.</title>
        <authorList>
            <person name="Cesa-Luna C."/>
            <person name="Geudens N."/>
            <person name="Girard L."/>
            <person name="De Roo V."/>
            <person name="Maklad H.R."/>
            <person name="Martins J.C."/>
            <person name="Hofte M."/>
            <person name="De Mot R."/>
        </authorList>
    </citation>
    <scope>NUCLEOTIDE SEQUENCE</scope>
    <source>
        <strain evidence="1">B1M3-32</strain>
    </source>
</reference>
<dbReference type="RefSeq" id="WP_301621228.1">
    <property type="nucleotide sequence ID" value="NZ_JAOSKY010000002.1"/>
</dbReference>
<sequence length="99" mass="11218">MSEDDVRVLWHGKARALMSSLTARGRVTHSDGKNIFRELDSLILSASRIAVKDPDRLDEAMMNFDKLIREIKSQAFASSHSTVRLRDALIKLCPIFPFC</sequence>
<organism evidence="1 2">
    <name type="scientific">Pseudomonas koreensis</name>
    <dbReference type="NCBI Taxonomy" id="198620"/>
    <lineage>
        <taxon>Bacteria</taxon>
        <taxon>Pseudomonadati</taxon>
        <taxon>Pseudomonadota</taxon>
        <taxon>Gammaproteobacteria</taxon>
        <taxon>Pseudomonadales</taxon>
        <taxon>Pseudomonadaceae</taxon>
        <taxon>Pseudomonas</taxon>
    </lineage>
</organism>
<dbReference type="EMBL" id="JAOSKY010000002">
    <property type="protein sequence ID" value="MCU7247249.1"/>
    <property type="molecule type" value="Genomic_DNA"/>
</dbReference>
<keyword evidence="2" id="KW-1185">Reference proteome</keyword>
<dbReference type="Proteomes" id="UP001139955">
    <property type="component" value="Unassembled WGS sequence"/>
</dbReference>
<name>A0A9X3BAF5_9PSED</name>
<evidence type="ECO:0000313" key="2">
    <source>
        <dbReference type="Proteomes" id="UP001139955"/>
    </source>
</evidence>
<accession>A0A9X3BAF5</accession>
<protein>
    <submittedName>
        <fullName evidence="1">Uncharacterized protein</fullName>
    </submittedName>
</protein>
<proteinExistence type="predicted"/>
<comment type="caution">
    <text evidence="1">The sequence shown here is derived from an EMBL/GenBank/DDBJ whole genome shotgun (WGS) entry which is preliminary data.</text>
</comment>
<evidence type="ECO:0000313" key="1">
    <source>
        <dbReference type="EMBL" id="MCU7247249.1"/>
    </source>
</evidence>
<gene>
    <name evidence="1" type="ORF">OC940_05465</name>
</gene>
<reference evidence="1" key="1">
    <citation type="submission" date="2022-09" db="EMBL/GenBank/DDBJ databases">
        <authorList>
            <person name="Cesa-Luna C."/>
            <person name="Girard L."/>
            <person name="Lood C."/>
            <person name="Hofte M."/>
            <person name="De Mot R."/>
        </authorList>
    </citation>
    <scope>NUCLEOTIDE SEQUENCE</scope>
    <source>
        <strain evidence="1">B1M3-32</strain>
    </source>
</reference>
<dbReference type="AlphaFoldDB" id="A0A9X3BAF5"/>